<keyword evidence="8" id="KW-0100">Branched-chain amino acid biosynthesis</keyword>
<gene>
    <name evidence="12" type="ORF">FHS77_002069</name>
</gene>
<evidence type="ECO:0000256" key="5">
    <source>
        <dbReference type="ARBA" id="ARBA00009320"/>
    </source>
</evidence>
<dbReference type="NCBIfam" id="NF005731">
    <property type="entry name" value="PRK07546.1-5"/>
    <property type="match status" value="1"/>
</dbReference>
<evidence type="ECO:0000256" key="4">
    <source>
        <dbReference type="ARBA" id="ARBA00005072"/>
    </source>
</evidence>
<comment type="caution">
    <text evidence="12">The sequence shown here is derived from an EMBL/GenBank/DDBJ whole genome shotgun (WGS) entry which is preliminary data.</text>
</comment>
<proteinExistence type="inferred from homology"/>
<comment type="function">
    <text evidence="1">Acts on leucine, isoleucine and valine.</text>
</comment>
<keyword evidence="13" id="KW-1185">Reference proteome</keyword>
<evidence type="ECO:0000313" key="12">
    <source>
        <dbReference type="EMBL" id="MBB6261513.1"/>
    </source>
</evidence>
<evidence type="ECO:0000256" key="3">
    <source>
        <dbReference type="ARBA" id="ARBA00004931"/>
    </source>
</evidence>
<evidence type="ECO:0000256" key="6">
    <source>
        <dbReference type="ARBA" id="ARBA00013053"/>
    </source>
</evidence>
<comment type="pathway">
    <text evidence="4">Amino-acid biosynthesis; L-leucine biosynthesis; L-leucine from 3-methyl-2-oxobutanoate: step 4/4.</text>
</comment>
<dbReference type="InterPro" id="IPR001544">
    <property type="entry name" value="Aminotrans_IV"/>
</dbReference>
<dbReference type="GO" id="GO:0009082">
    <property type="term" value="P:branched-chain amino acid biosynthetic process"/>
    <property type="evidence" value="ECO:0007669"/>
    <property type="project" value="UniProtKB-KW"/>
</dbReference>
<dbReference type="Gene3D" id="3.30.470.10">
    <property type="match status" value="1"/>
</dbReference>
<name>A0A841LTS3_9HYPH</name>
<dbReference type="InterPro" id="IPR050571">
    <property type="entry name" value="Class-IV_PLP-Dep_Aminotrnsfr"/>
</dbReference>
<dbReference type="AlphaFoldDB" id="A0A841LTS3"/>
<protein>
    <recommendedName>
        <fullName evidence="7">Probable branched-chain-amino-acid aminotransferase</fullName>
        <ecNumber evidence="6">2.6.1.42</ecNumber>
    </recommendedName>
</protein>
<dbReference type="NCBIfam" id="NF005729">
    <property type="entry name" value="PRK07546.1-3"/>
    <property type="match status" value="1"/>
</dbReference>
<comment type="catalytic activity">
    <reaction evidence="10">
        <text>L-isoleucine + 2-oxoglutarate = (S)-3-methyl-2-oxopentanoate + L-glutamate</text>
        <dbReference type="Rhea" id="RHEA:24801"/>
        <dbReference type="ChEBI" id="CHEBI:16810"/>
        <dbReference type="ChEBI" id="CHEBI:29985"/>
        <dbReference type="ChEBI" id="CHEBI:35146"/>
        <dbReference type="ChEBI" id="CHEBI:58045"/>
        <dbReference type="EC" id="2.6.1.42"/>
    </reaction>
</comment>
<comment type="catalytic activity">
    <reaction evidence="9">
        <text>L-valine + 2-oxoglutarate = 3-methyl-2-oxobutanoate + L-glutamate</text>
        <dbReference type="Rhea" id="RHEA:24813"/>
        <dbReference type="ChEBI" id="CHEBI:11851"/>
        <dbReference type="ChEBI" id="CHEBI:16810"/>
        <dbReference type="ChEBI" id="CHEBI:29985"/>
        <dbReference type="ChEBI" id="CHEBI:57762"/>
        <dbReference type="EC" id="2.6.1.42"/>
    </reaction>
</comment>
<dbReference type="PANTHER" id="PTHR42743:SF11">
    <property type="entry name" value="AMINODEOXYCHORISMATE LYASE"/>
    <property type="match status" value="1"/>
</dbReference>
<dbReference type="GO" id="GO:0016829">
    <property type="term" value="F:lyase activity"/>
    <property type="evidence" value="ECO:0007669"/>
    <property type="project" value="UniProtKB-KW"/>
</dbReference>
<comment type="similarity">
    <text evidence="5">Belongs to the class-IV pyridoxal-phosphate-dependent aminotransferase family.</text>
</comment>
<dbReference type="InterPro" id="IPR043131">
    <property type="entry name" value="BCAT-like_N"/>
</dbReference>
<dbReference type="SUPFAM" id="SSF56752">
    <property type="entry name" value="D-aminoacid aminotransferase-like PLP-dependent enzymes"/>
    <property type="match status" value="1"/>
</dbReference>
<dbReference type="EMBL" id="JACIIU010000009">
    <property type="protein sequence ID" value="MBB6261513.1"/>
    <property type="molecule type" value="Genomic_DNA"/>
</dbReference>
<comment type="pathway">
    <text evidence="3">Amino-acid biosynthesis; L-valine biosynthesis; L-valine from pyruvate: step 4/4.</text>
</comment>
<accession>A0A841LTS3</accession>
<evidence type="ECO:0000256" key="9">
    <source>
        <dbReference type="ARBA" id="ARBA00048212"/>
    </source>
</evidence>
<evidence type="ECO:0000256" key="10">
    <source>
        <dbReference type="ARBA" id="ARBA00048798"/>
    </source>
</evidence>
<comment type="catalytic activity">
    <reaction evidence="11">
        <text>L-leucine + 2-oxoglutarate = 4-methyl-2-oxopentanoate + L-glutamate</text>
        <dbReference type="Rhea" id="RHEA:18321"/>
        <dbReference type="ChEBI" id="CHEBI:16810"/>
        <dbReference type="ChEBI" id="CHEBI:17865"/>
        <dbReference type="ChEBI" id="CHEBI:29985"/>
        <dbReference type="ChEBI" id="CHEBI:57427"/>
        <dbReference type="EC" id="2.6.1.42"/>
    </reaction>
</comment>
<dbReference type="Gene3D" id="3.20.10.10">
    <property type="entry name" value="D-amino Acid Aminotransferase, subunit A, domain 2"/>
    <property type="match status" value="1"/>
</dbReference>
<evidence type="ECO:0000256" key="2">
    <source>
        <dbReference type="ARBA" id="ARBA00004824"/>
    </source>
</evidence>
<dbReference type="InterPro" id="IPR043132">
    <property type="entry name" value="BCAT-like_C"/>
</dbReference>
<keyword evidence="8" id="KW-0028">Amino-acid biosynthesis</keyword>
<evidence type="ECO:0000313" key="13">
    <source>
        <dbReference type="Proteomes" id="UP000555393"/>
    </source>
</evidence>
<evidence type="ECO:0000256" key="11">
    <source>
        <dbReference type="ARBA" id="ARBA00049229"/>
    </source>
</evidence>
<keyword evidence="12" id="KW-0456">Lyase</keyword>
<dbReference type="InterPro" id="IPR036038">
    <property type="entry name" value="Aminotransferase-like"/>
</dbReference>
<evidence type="ECO:0000256" key="8">
    <source>
        <dbReference type="ARBA" id="ARBA00023304"/>
    </source>
</evidence>
<evidence type="ECO:0000256" key="7">
    <source>
        <dbReference type="ARBA" id="ARBA00014472"/>
    </source>
</evidence>
<sequence length="230" mass="25600">MSVESPLCDGSGIAAMKPAFQLIETLRYEPDADFLRLELHLQRLENSARALGFPLDMPAVRRQLAAKGQGNKALRVRLTLDPDGVIDIETAPFEALPAETVWRLGIAKTRLRHDDPLLQHKTTRRALYVAAREEFSREEVDEVLLFNDLGQLCEGTITTVFLEIGDKTCVTPDISCGLLAGILREELLRKNVVRQAILTLDDLRNAQKIFVGNSLRGMIKADLSCCFATL</sequence>
<comment type="pathway">
    <text evidence="2">Amino-acid biosynthesis; L-isoleucine biosynthesis; L-isoleucine from 2-oxobutanoate: step 4/4.</text>
</comment>
<dbReference type="Proteomes" id="UP000555393">
    <property type="component" value="Unassembled WGS sequence"/>
</dbReference>
<dbReference type="RefSeq" id="WP_184222946.1">
    <property type="nucleotide sequence ID" value="NZ_JACIIU010000009.1"/>
</dbReference>
<reference evidence="12 13" key="1">
    <citation type="submission" date="2020-08" db="EMBL/GenBank/DDBJ databases">
        <title>Genomic Encyclopedia of Type Strains, Phase IV (KMG-IV): sequencing the most valuable type-strain genomes for metagenomic binning, comparative biology and taxonomic classification.</title>
        <authorList>
            <person name="Goeker M."/>
        </authorList>
    </citation>
    <scope>NUCLEOTIDE SEQUENCE [LARGE SCALE GENOMIC DNA]</scope>
    <source>
        <strain evidence="12 13">DSM 22336</strain>
    </source>
</reference>
<dbReference type="EC" id="2.6.1.42" evidence="6"/>
<evidence type="ECO:0000256" key="1">
    <source>
        <dbReference type="ARBA" id="ARBA00003109"/>
    </source>
</evidence>
<organism evidence="12 13">
    <name type="scientific">Paenochrobactrum gallinarii</name>
    <dbReference type="NCBI Taxonomy" id="643673"/>
    <lineage>
        <taxon>Bacteria</taxon>
        <taxon>Pseudomonadati</taxon>
        <taxon>Pseudomonadota</taxon>
        <taxon>Alphaproteobacteria</taxon>
        <taxon>Hyphomicrobiales</taxon>
        <taxon>Brucellaceae</taxon>
        <taxon>Paenochrobactrum</taxon>
    </lineage>
</organism>
<dbReference type="PANTHER" id="PTHR42743">
    <property type="entry name" value="AMINO-ACID AMINOTRANSFERASE"/>
    <property type="match status" value="1"/>
</dbReference>
<dbReference type="Pfam" id="PF01063">
    <property type="entry name" value="Aminotran_4"/>
    <property type="match status" value="1"/>
</dbReference>
<dbReference type="GO" id="GO:0004084">
    <property type="term" value="F:branched-chain-amino-acid transaminase activity"/>
    <property type="evidence" value="ECO:0007669"/>
    <property type="project" value="UniProtKB-EC"/>
</dbReference>